<accession>A0A1D7U7A7</accession>
<evidence type="ECO:0000313" key="1">
    <source>
        <dbReference type="EMBL" id="AOO83242.1"/>
    </source>
</evidence>
<keyword evidence="2" id="KW-1185">Reference proteome</keyword>
<reference evidence="1 2" key="1">
    <citation type="journal article" date="2015" name="Antonie Van Leeuwenhoek">
        <title>Bosea vaviloviae sp. nov., a new species of slow-growing rhizobia isolated from nodules of the relict species Vavilovia formosa (Stev.) Fed.</title>
        <authorList>
            <person name="Safronova V.I."/>
            <person name="Kuznetsova I.G."/>
            <person name="Sazanova A.L."/>
            <person name="Kimeklis A.K."/>
            <person name="Belimov A.A."/>
            <person name="Andronov E.E."/>
            <person name="Pinaev A.G."/>
            <person name="Chizhevskaya E.P."/>
            <person name="Pukhaev A.R."/>
            <person name="Popov K.P."/>
            <person name="Willems A."/>
            <person name="Tikhonovich I.A."/>
        </authorList>
    </citation>
    <scope>NUCLEOTIDE SEQUENCE [LARGE SCALE GENOMIC DNA]</scope>
    <source>
        <strain evidence="1 2">Vaf18</strain>
    </source>
</reference>
<dbReference type="AlphaFoldDB" id="A0A1D7U7A7"/>
<organism evidence="1 2">
    <name type="scientific">Bosea vaviloviae</name>
    <dbReference type="NCBI Taxonomy" id="1526658"/>
    <lineage>
        <taxon>Bacteria</taxon>
        <taxon>Pseudomonadati</taxon>
        <taxon>Pseudomonadota</taxon>
        <taxon>Alphaproteobacteria</taxon>
        <taxon>Hyphomicrobiales</taxon>
        <taxon>Boseaceae</taxon>
        <taxon>Bosea</taxon>
    </lineage>
</organism>
<dbReference type="EMBL" id="CP017147">
    <property type="protein sequence ID" value="AOO83242.1"/>
    <property type="molecule type" value="Genomic_DNA"/>
</dbReference>
<dbReference type="GO" id="GO:0016075">
    <property type="term" value="P:rRNA catabolic process"/>
    <property type="evidence" value="ECO:0007669"/>
    <property type="project" value="TreeGrafter"/>
</dbReference>
<evidence type="ECO:0008006" key="3">
    <source>
        <dbReference type="Google" id="ProtNLM"/>
    </source>
</evidence>
<sequence length="125" mass="13932">MTTTTPAEKRFEPGEVYWVDLDPVVGSEQGGRRPVLILSDESLHRISGRILVCPITSNRQFWPTKVIIPPGCVVSGALLTDQARMLDRARARRYIGRLPDDLTVRVKHRIAAYMGIAPTLEPEAP</sequence>
<dbReference type="InterPro" id="IPR011067">
    <property type="entry name" value="Plasmid_toxin/cell-grow_inhib"/>
</dbReference>
<dbReference type="InterPro" id="IPR003477">
    <property type="entry name" value="PemK-like"/>
</dbReference>
<dbReference type="STRING" id="1526658.BHK69_24830"/>
<dbReference type="Proteomes" id="UP000094969">
    <property type="component" value="Chromosome"/>
</dbReference>
<proteinExistence type="predicted"/>
<protein>
    <recommendedName>
        <fullName evidence="3">mRNA interferase</fullName>
    </recommendedName>
</protein>
<dbReference type="GO" id="GO:0006402">
    <property type="term" value="P:mRNA catabolic process"/>
    <property type="evidence" value="ECO:0007669"/>
    <property type="project" value="TreeGrafter"/>
</dbReference>
<dbReference type="PANTHER" id="PTHR33988">
    <property type="entry name" value="ENDORIBONUCLEASE MAZF-RELATED"/>
    <property type="match status" value="1"/>
</dbReference>
<dbReference type="KEGG" id="bvv:BHK69_24830"/>
<dbReference type="RefSeq" id="WP_069692442.1">
    <property type="nucleotide sequence ID" value="NZ_CP017147.1"/>
</dbReference>
<evidence type="ECO:0000313" key="2">
    <source>
        <dbReference type="Proteomes" id="UP000094969"/>
    </source>
</evidence>
<dbReference type="SUPFAM" id="SSF50118">
    <property type="entry name" value="Cell growth inhibitor/plasmid maintenance toxic component"/>
    <property type="match status" value="1"/>
</dbReference>
<dbReference type="OrthoDB" id="9808744at2"/>
<name>A0A1D7U7A7_9HYPH</name>
<dbReference type="GO" id="GO:0003677">
    <property type="term" value="F:DNA binding"/>
    <property type="evidence" value="ECO:0007669"/>
    <property type="project" value="InterPro"/>
</dbReference>
<dbReference type="Gene3D" id="2.30.30.110">
    <property type="match status" value="1"/>
</dbReference>
<dbReference type="GO" id="GO:0004521">
    <property type="term" value="F:RNA endonuclease activity"/>
    <property type="evidence" value="ECO:0007669"/>
    <property type="project" value="TreeGrafter"/>
</dbReference>
<gene>
    <name evidence="1" type="ORF">BHK69_24830</name>
</gene>
<dbReference type="Pfam" id="PF02452">
    <property type="entry name" value="PemK_toxin"/>
    <property type="match status" value="1"/>
</dbReference>